<reference evidence="2 3" key="1">
    <citation type="submission" date="2023-04" db="EMBL/GenBank/DDBJ databases">
        <title>Forest soil microbial communities from Buena Vista Peninsula, Colon Province, Panama.</title>
        <authorList>
            <person name="Bouskill N."/>
        </authorList>
    </citation>
    <scope>NUCLEOTIDE SEQUENCE [LARGE SCALE GENOMIC DNA]</scope>
    <source>
        <strain evidence="2 3">GGS1</strain>
    </source>
</reference>
<sequence>EMLANLPSRPVQPEPHDVNHQSRPHPGAAPLKMLINTSS</sequence>
<feature type="region of interest" description="Disordered" evidence="1">
    <location>
        <begin position="1"/>
        <end position="39"/>
    </location>
</feature>
<evidence type="ECO:0008006" key="4">
    <source>
        <dbReference type="Google" id="ProtNLM"/>
    </source>
</evidence>
<proteinExistence type="predicted"/>
<evidence type="ECO:0000313" key="2">
    <source>
        <dbReference type="EMBL" id="MDH6218903.1"/>
    </source>
</evidence>
<evidence type="ECO:0000256" key="1">
    <source>
        <dbReference type="SAM" id="MobiDB-lite"/>
    </source>
</evidence>
<organism evidence="2 3">
    <name type="scientific">Streptomyces pseudovenezuelae</name>
    <dbReference type="NCBI Taxonomy" id="67350"/>
    <lineage>
        <taxon>Bacteria</taxon>
        <taxon>Bacillati</taxon>
        <taxon>Actinomycetota</taxon>
        <taxon>Actinomycetes</taxon>
        <taxon>Kitasatosporales</taxon>
        <taxon>Streptomycetaceae</taxon>
        <taxon>Streptomyces</taxon>
        <taxon>Streptomyces aurantiacus group</taxon>
    </lineage>
</organism>
<protein>
    <recommendedName>
        <fullName evidence="4">Transposase</fullName>
    </recommendedName>
</protein>
<name>A0ABT6LRF1_9ACTN</name>
<keyword evidence="3" id="KW-1185">Reference proteome</keyword>
<dbReference type="EMBL" id="JARXVH010000011">
    <property type="protein sequence ID" value="MDH6218903.1"/>
    <property type="molecule type" value="Genomic_DNA"/>
</dbReference>
<accession>A0ABT6LRF1</accession>
<gene>
    <name evidence="2" type="ORF">M2283_006237</name>
</gene>
<feature type="non-terminal residue" evidence="2">
    <location>
        <position position="1"/>
    </location>
</feature>
<evidence type="ECO:0000313" key="3">
    <source>
        <dbReference type="Proteomes" id="UP001160499"/>
    </source>
</evidence>
<dbReference type="Proteomes" id="UP001160499">
    <property type="component" value="Unassembled WGS sequence"/>
</dbReference>
<comment type="caution">
    <text evidence="2">The sequence shown here is derived from an EMBL/GenBank/DDBJ whole genome shotgun (WGS) entry which is preliminary data.</text>
</comment>